<dbReference type="Proteomes" id="UP001054945">
    <property type="component" value="Unassembled WGS sequence"/>
</dbReference>
<gene>
    <name evidence="2" type="ORF">CEXT_741571</name>
</gene>
<evidence type="ECO:0000313" key="3">
    <source>
        <dbReference type="Proteomes" id="UP001054945"/>
    </source>
</evidence>
<name>A0AAV4Q667_CAEEX</name>
<feature type="transmembrane region" description="Helical" evidence="1">
    <location>
        <begin position="34"/>
        <end position="56"/>
    </location>
</feature>
<proteinExistence type="predicted"/>
<dbReference type="EMBL" id="BPLR01005639">
    <property type="protein sequence ID" value="GIY03891.1"/>
    <property type="molecule type" value="Genomic_DNA"/>
</dbReference>
<dbReference type="AlphaFoldDB" id="A0AAV4Q667"/>
<evidence type="ECO:0000313" key="2">
    <source>
        <dbReference type="EMBL" id="GIY03891.1"/>
    </source>
</evidence>
<reference evidence="2 3" key="1">
    <citation type="submission" date="2021-06" db="EMBL/GenBank/DDBJ databases">
        <title>Caerostris extrusa draft genome.</title>
        <authorList>
            <person name="Kono N."/>
            <person name="Arakawa K."/>
        </authorList>
    </citation>
    <scope>NUCLEOTIDE SEQUENCE [LARGE SCALE GENOMIC DNA]</scope>
</reference>
<protein>
    <submittedName>
        <fullName evidence="2">Uncharacterized protein</fullName>
    </submittedName>
</protein>
<keyword evidence="1" id="KW-0812">Transmembrane</keyword>
<keyword evidence="1" id="KW-0472">Membrane</keyword>
<evidence type="ECO:0000256" key="1">
    <source>
        <dbReference type="SAM" id="Phobius"/>
    </source>
</evidence>
<sequence>MKRRGSEMQHLREWGVLYRDSASDKKSLSVKASAIMKIGILLLIKMGFSSLNWALFIPPAFQNKVLRKPEF</sequence>
<accession>A0AAV4Q667</accession>
<keyword evidence="1" id="KW-1133">Transmembrane helix</keyword>
<comment type="caution">
    <text evidence="2">The sequence shown here is derived from an EMBL/GenBank/DDBJ whole genome shotgun (WGS) entry which is preliminary data.</text>
</comment>
<keyword evidence="3" id="KW-1185">Reference proteome</keyword>
<organism evidence="2 3">
    <name type="scientific">Caerostris extrusa</name>
    <name type="common">Bark spider</name>
    <name type="synonym">Caerostris bankana</name>
    <dbReference type="NCBI Taxonomy" id="172846"/>
    <lineage>
        <taxon>Eukaryota</taxon>
        <taxon>Metazoa</taxon>
        <taxon>Ecdysozoa</taxon>
        <taxon>Arthropoda</taxon>
        <taxon>Chelicerata</taxon>
        <taxon>Arachnida</taxon>
        <taxon>Araneae</taxon>
        <taxon>Araneomorphae</taxon>
        <taxon>Entelegynae</taxon>
        <taxon>Araneoidea</taxon>
        <taxon>Araneidae</taxon>
        <taxon>Caerostris</taxon>
    </lineage>
</organism>